<sequence length="752" mass="74840">MCPASSGPAVVGADDITAMTWLAFARPPGADRRSGGGAPSCAASGGGAGNASASAAAAYRRRTGSSGSGGVFASIQAMVEDQAELEQQRRRQQLQQGGGGGSPPHPGYSCSVLLCGTRGGCLQLHDADSGAVLMRQQLHTGPVLSIAVRTWRMGLKPDDAVEDVTVAWADALVRLAAWELRTAAASCYAAAAARSASGAGSAGGGASSLSSRFGLWGSSAPAAPAGPEIKPLAGQKWELPAALRNRTCAVCVGQRPRDLYSLLQGIGTSNATATGKTIFLAGGDKPACLAALEVDEQGGGGGGGALSYISSVASGVLGLARTARSVAAAPLTIGSSIASFMLNPLQLGTHAHTNSTSSNSTALHHASSASSVLEPASSSLSSAAAAPADPSAIPLASFPDGTAGQRLPATGCWRQHRDDGRLVGCLAPAPHGSLVSAVDGLGRVTLVEAGGMLVSRMWKGYRDAQVAWLEVPLSALARRQQQQQEQQQEAEQQAEGQHDGGPGAEQDAVAGAARLTAGGRRQQSDGGAGEASGLPPLAGANTTSSTAGGGGCSRPPRLEPQDMLLPPRSHPPPRRGTAGGAGPQPAAALGGHSSSSVAGGGTGSSAGACGTGRGLEGQEDEQEQHVLLLAIYAPRRQSLELWWPLHGDRLGAVAVPQRSARLLQRGGGGTGGGAELGTWRVGDAASAALPPMTPAGCMLCVAAGAAGPAAGRGGALGAGDEWAAGWGEGPGVAWPEAVGLELVDVASLFGLR</sequence>
<name>A0A2K3D6H7_CHLRE</name>
<dbReference type="Proteomes" id="UP000006906">
    <property type="component" value="Chromosome 12"/>
</dbReference>
<dbReference type="GO" id="GO:0005776">
    <property type="term" value="C:autophagosome"/>
    <property type="evidence" value="ECO:0000318"/>
    <property type="project" value="GO_Central"/>
</dbReference>
<dbReference type="InterPro" id="IPR026059">
    <property type="entry name" value="Rab3GAP2"/>
</dbReference>
<dbReference type="GeneID" id="5719587"/>
<dbReference type="InParanoid" id="A0A2K3D6H7"/>
<dbReference type="InterPro" id="IPR032839">
    <property type="entry name" value="RAB3GAP_N"/>
</dbReference>
<dbReference type="KEGG" id="cre:CHLRE_12g546450v5"/>
<dbReference type="STRING" id="3055.A0A2K3D6H7"/>
<dbReference type="EMBL" id="CM008973">
    <property type="protein sequence ID" value="PNW76135.1"/>
    <property type="molecule type" value="Genomic_DNA"/>
</dbReference>
<evidence type="ECO:0000313" key="4">
    <source>
        <dbReference type="Proteomes" id="UP000006906"/>
    </source>
</evidence>
<gene>
    <name evidence="3" type="ORF">CHLRE_12g546450v5</name>
</gene>
<dbReference type="OrthoDB" id="360390at2759"/>
<feature type="region of interest" description="Disordered" evidence="1">
    <location>
        <begin position="479"/>
        <end position="618"/>
    </location>
</feature>
<organism evidence="3 4">
    <name type="scientific">Chlamydomonas reinhardtii</name>
    <name type="common">Chlamydomonas smithii</name>
    <dbReference type="NCBI Taxonomy" id="3055"/>
    <lineage>
        <taxon>Eukaryota</taxon>
        <taxon>Viridiplantae</taxon>
        <taxon>Chlorophyta</taxon>
        <taxon>core chlorophytes</taxon>
        <taxon>Chlorophyceae</taxon>
        <taxon>CS clade</taxon>
        <taxon>Chlamydomonadales</taxon>
        <taxon>Chlamydomonadaceae</taxon>
        <taxon>Chlamydomonas</taxon>
    </lineage>
</organism>
<keyword evidence="4" id="KW-1185">Reference proteome</keyword>
<feature type="domain" description="Rab3-GAP regulatory subunit N-terminal" evidence="2">
    <location>
        <begin position="418"/>
        <end position="488"/>
    </location>
</feature>
<proteinExistence type="predicted"/>
<dbReference type="RefSeq" id="XP_042919092.1">
    <property type="nucleotide sequence ID" value="XM_043068882.1"/>
</dbReference>
<dbReference type="PANTHER" id="PTHR12472:SF0">
    <property type="entry name" value="RAB3 GTPASE-ACTIVATING PROTEIN NON-CATALYTIC SUBUNIT"/>
    <property type="match status" value="1"/>
</dbReference>
<evidence type="ECO:0000256" key="1">
    <source>
        <dbReference type="SAM" id="MobiDB-lite"/>
    </source>
</evidence>
<protein>
    <recommendedName>
        <fullName evidence="2">Rab3-GAP regulatory subunit N-terminal domain-containing protein</fullName>
    </recommendedName>
</protein>
<dbReference type="GO" id="GO:0097051">
    <property type="term" value="P:establishment of protein localization to endoplasmic reticulum membrane"/>
    <property type="evidence" value="ECO:0000318"/>
    <property type="project" value="GO_Central"/>
</dbReference>
<dbReference type="GO" id="GO:0005886">
    <property type="term" value="C:plasma membrane"/>
    <property type="evidence" value="ECO:0000318"/>
    <property type="project" value="GO_Central"/>
</dbReference>
<evidence type="ECO:0000259" key="2">
    <source>
        <dbReference type="Pfam" id="PF14655"/>
    </source>
</evidence>
<dbReference type="GO" id="GO:0016236">
    <property type="term" value="P:macroautophagy"/>
    <property type="evidence" value="ECO:0000318"/>
    <property type="project" value="GO_Central"/>
</dbReference>
<dbReference type="GO" id="GO:0031267">
    <property type="term" value="F:small GTPase binding"/>
    <property type="evidence" value="ECO:0000318"/>
    <property type="project" value="GO_Central"/>
</dbReference>
<feature type="region of interest" description="Disordered" evidence="1">
    <location>
        <begin position="82"/>
        <end position="105"/>
    </location>
</feature>
<accession>A0A2K3D6H7</accession>
<evidence type="ECO:0000313" key="3">
    <source>
        <dbReference type="EMBL" id="PNW76135.1"/>
    </source>
</evidence>
<dbReference type="ExpressionAtlas" id="A0A2K3D6H7">
    <property type="expression patterns" value="baseline"/>
</dbReference>
<dbReference type="Gramene" id="PNW76135">
    <property type="protein sequence ID" value="PNW76135"/>
    <property type="gene ID" value="CHLRE_12g546450v5"/>
</dbReference>
<dbReference type="PANTHER" id="PTHR12472">
    <property type="entry name" value="RAB3-GAP REGULATORY DOMAIN"/>
    <property type="match status" value="1"/>
</dbReference>
<reference evidence="3 4" key="1">
    <citation type="journal article" date="2007" name="Science">
        <title>The Chlamydomonas genome reveals the evolution of key animal and plant functions.</title>
        <authorList>
            <person name="Merchant S.S."/>
            <person name="Prochnik S.E."/>
            <person name="Vallon O."/>
            <person name="Harris E.H."/>
            <person name="Karpowicz S.J."/>
            <person name="Witman G.B."/>
            <person name="Terry A."/>
            <person name="Salamov A."/>
            <person name="Fritz-Laylin L.K."/>
            <person name="Marechal-Drouard L."/>
            <person name="Marshall W.F."/>
            <person name="Qu L.H."/>
            <person name="Nelson D.R."/>
            <person name="Sanderfoot A.A."/>
            <person name="Spalding M.H."/>
            <person name="Kapitonov V.V."/>
            <person name="Ren Q."/>
            <person name="Ferris P."/>
            <person name="Lindquist E."/>
            <person name="Shapiro H."/>
            <person name="Lucas S.M."/>
            <person name="Grimwood J."/>
            <person name="Schmutz J."/>
            <person name="Cardol P."/>
            <person name="Cerutti H."/>
            <person name="Chanfreau G."/>
            <person name="Chen C.L."/>
            <person name="Cognat V."/>
            <person name="Croft M.T."/>
            <person name="Dent R."/>
            <person name="Dutcher S."/>
            <person name="Fernandez E."/>
            <person name="Fukuzawa H."/>
            <person name="Gonzalez-Ballester D."/>
            <person name="Gonzalez-Halphen D."/>
            <person name="Hallmann A."/>
            <person name="Hanikenne M."/>
            <person name="Hippler M."/>
            <person name="Inwood W."/>
            <person name="Jabbari K."/>
            <person name="Kalanon M."/>
            <person name="Kuras R."/>
            <person name="Lefebvre P.A."/>
            <person name="Lemaire S.D."/>
            <person name="Lobanov A.V."/>
            <person name="Lohr M."/>
            <person name="Manuell A."/>
            <person name="Meier I."/>
            <person name="Mets L."/>
            <person name="Mittag M."/>
            <person name="Mittelmeier T."/>
            <person name="Moroney J.V."/>
            <person name="Moseley J."/>
            <person name="Napoli C."/>
            <person name="Nedelcu A.M."/>
            <person name="Niyogi K."/>
            <person name="Novoselov S.V."/>
            <person name="Paulsen I.T."/>
            <person name="Pazour G."/>
            <person name="Purton S."/>
            <person name="Ral J.P."/>
            <person name="Riano-Pachon D.M."/>
            <person name="Riekhof W."/>
            <person name="Rymarquis L."/>
            <person name="Schroda M."/>
            <person name="Stern D."/>
            <person name="Umen J."/>
            <person name="Willows R."/>
            <person name="Wilson N."/>
            <person name="Zimmer S.L."/>
            <person name="Allmer J."/>
            <person name="Balk J."/>
            <person name="Bisova K."/>
            <person name="Chen C.J."/>
            <person name="Elias M."/>
            <person name="Gendler K."/>
            <person name="Hauser C."/>
            <person name="Lamb M.R."/>
            <person name="Ledford H."/>
            <person name="Long J.C."/>
            <person name="Minagawa J."/>
            <person name="Page M.D."/>
            <person name="Pan J."/>
            <person name="Pootakham W."/>
            <person name="Roje S."/>
            <person name="Rose A."/>
            <person name="Stahlberg E."/>
            <person name="Terauchi A.M."/>
            <person name="Yang P."/>
            <person name="Ball S."/>
            <person name="Bowler C."/>
            <person name="Dieckmann C.L."/>
            <person name="Gladyshev V.N."/>
            <person name="Green P."/>
            <person name="Jorgensen R."/>
            <person name="Mayfield S."/>
            <person name="Mueller-Roeber B."/>
            <person name="Rajamani S."/>
            <person name="Sayre R.T."/>
            <person name="Brokstein P."/>
            <person name="Dubchak I."/>
            <person name="Goodstein D."/>
            <person name="Hornick L."/>
            <person name="Huang Y.W."/>
            <person name="Jhaveri J."/>
            <person name="Luo Y."/>
            <person name="Martinez D."/>
            <person name="Ngau W.C."/>
            <person name="Otillar B."/>
            <person name="Poliakov A."/>
            <person name="Porter A."/>
            <person name="Szajkowski L."/>
            <person name="Werner G."/>
            <person name="Zhou K."/>
            <person name="Grigoriev I.V."/>
            <person name="Rokhsar D.S."/>
            <person name="Grossman A.R."/>
        </authorList>
    </citation>
    <scope>NUCLEOTIDE SEQUENCE [LARGE SCALE GENOMIC DNA]</scope>
    <source>
        <strain evidence="4">CC-503</strain>
    </source>
</reference>
<feature type="compositionally biased region" description="Low complexity" evidence="1">
    <location>
        <begin position="583"/>
        <end position="597"/>
    </location>
</feature>
<feature type="compositionally biased region" description="Gly residues" evidence="1">
    <location>
        <begin position="598"/>
        <end position="615"/>
    </location>
</feature>
<dbReference type="Pfam" id="PF14655">
    <property type="entry name" value="RAB3GAP2_N"/>
    <property type="match status" value="1"/>
</dbReference>
<feature type="compositionally biased region" description="Low complexity" evidence="1">
    <location>
        <begin position="508"/>
        <end position="521"/>
    </location>
</feature>
<dbReference type="AlphaFoldDB" id="A0A2K3D6H7"/>
<feature type="compositionally biased region" description="Low complexity" evidence="1">
    <location>
        <begin position="480"/>
        <end position="495"/>
    </location>
</feature>